<evidence type="ECO:0000256" key="4">
    <source>
        <dbReference type="ARBA" id="ARBA00022825"/>
    </source>
</evidence>
<dbReference type="OrthoDB" id="1489355at2"/>
<protein>
    <submittedName>
        <fullName evidence="8">T9SS C-terminal target domain-containing protein</fullName>
    </submittedName>
</protein>
<feature type="active site" description="Charge relay system" evidence="5 6">
    <location>
        <position position="530"/>
    </location>
</feature>
<sequence length="683" mass="74886">MKHIIVLLLSILPFASFGQARLDARLRALEHRPAQTARRAQKSIYDANNTLNVIIETENSSKVVESIKADGFASFKIDTRTATAHIPASYLKTLKNVDGVRFIHSSRKNRLLTNNVRNATNVNLLHNGTDLETPFTGKGVIVGIIDEGFEYRHISFLDAEGNSRVRALWYRHGPDSIPTTEIPTGGDDYDAGSHGTHVAGIAAGSKVGALPYYGMAPESEIIMLPSDLENADLLEEISYVKQFAETEGKPWVVNMSFGTLIGPHDGKDVFSQTVDRMMGEGGLIVAAAGNENKEMLHASHTFTSPNDTVNLLVRKNYDEIYLDIWGQDADSCRHLSLRPYFYSGSTKTYLTETQTEEVLFEDIEPGNKKENYYFHLDKDFLGSNRYFGVEICGDAGTTFHAWTETDCGIFHSPDASFLSGDDNYLTCDGGANIPRAIAVGSYNTKNSLTNINGNTLSYGSNYPMGAMSSFSSKGPYLGDGLKPTVAAPGALVVSAYSKYTPGFSKTGSSIVTSFTRNNETYYFGFKGGTSMACPVVTGIMALWLQAFPQMTPEQAIEIIEATSTKDAYTTTEQSGYGKIDAYEGLKMALQMAEATGIASLQSGLSPVTLLKRQDNWKILFNNALDRAEIMVCDPCGRIIKRHVVINPSRGEETLINLNDVQAGTYIISITTPERIISRKFIKK</sequence>
<dbReference type="EMBL" id="CP033459">
    <property type="protein sequence ID" value="QFQ11596.1"/>
    <property type="molecule type" value="Genomic_DNA"/>
</dbReference>
<dbReference type="PANTHER" id="PTHR43806:SF11">
    <property type="entry name" value="CEREVISIN-RELATED"/>
    <property type="match status" value="1"/>
</dbReference>
<dbReference type="InterPro" id="IPR023828">
    <property type="entry name" value="Peptidase_S8_Ser-AS"/>
</dbReference>
<dbReference type="PROSITE" id="PS00137">
    <property type="entry name" value="SUBTILASE_HIS"/>
    <property type="match status" value="1"/>
</dbReference>
<evidence type="ECO:0000256" key="3">
    <source>
        <dbReference type="ARBA" id="ARBA00022801"/>
    </source>
</evidence>
<dbReference type="PROSITE" id="PS51892">
    <property type="entry name" value="SUBTILASE"/>
    <property type="match status" value="1"/>
</dbReference>
<dbReference type="KEGG" id="alq:C7Y71_000290"/>
<dbReference type="Gene3D" id="3.40.50.200">
    <property type="entry name" value="Peptidase S8/S53 domain"/>
    <property type="match status" value="2"/>
</dbReference>
<dbReference type="InterPro" id="IPR015500">
    <property type="entry name" value="Peptidase_S8_subtilisin-rel"/>
</dbReference>
<dbReference type="AlphaFoldDB" id="A0A5P8E3T0"/>
<gene>
    <name evidence="8" type="ORF">C7Y71_000290</name>
</gene>
<organism evidence="8 9">
    <name type="scientific">Pseudoprevotella muciniphila</name>
    <dbReference type="NCBI Taxonomy" id="2133944"/>
    <lineage>
        <taxon>Bacteria</taxon>
        <taxon>Pseudomonadati</taxon>
        <taxon>Bacteroidota</taxon>
        <taxon>Bacteroidia</taxon>
        <taxon>Bacteroidales</taxon>
        <taxon>Prevotellaceae</taxon>
        <taxon>Pseudoprevotella</taxon>
    </lineage>
</organism>
<dbReference type="PRINTS" id="PR00723">
    <property type="entry name" value="SUBTILISIN"/>
</dbReference>
<evidence type="ECO:0000256" key="6">
    <source>
        <dbReference type="PROSITE-ProRule" id="PRU01240"/>
    </source>
</evidence>
<keyword evidence="4 6" id="KW-0720">Serine protease</keyword>
<dbReference type="Proteomes" id="UP000249375">
    <property type="component" value="Chromosome"/>
</dbReference>
<comment type="similarity">
    <text evidence="1 6">Belongs to the peptidase S8 family.</text>
</comment>
<evidence type="ECO:0000259" key="7">
    <source>
        <dbReference type="Pfam" id="PF00082"/>
    </source>
</evidence>
<dbReference type="InterPro" id="IPR000209">
    <property type="entry name" value="Peptidase_S8/S53_dom"/>
</dbReference>
<feature type="active site" description="Charge relay system" evidence="5 6">
    <location>
        <position position="194"/>
    </location>
</feature>
<feature type="active site" description="Charge relay system" evidence="5 6">
    <location>
        <position position="146"/>
    </location>
</feature>
<dbReference type="InterPro" id="IPR036852">
    <property type="entry name" value="Peptidase_S8/S53_dom_sf"/>
</dbReference>
<keyword evidence="3 6" id="KW-0378">Hydrolase</keyword>
<dbReference type="InterPro" id="IPR050131">
    <property type="entry name" value="Peptidase_S8_subtilisin-like"/>
</dbReference>
<feature type="domain" description="Peptidase S8/S53" evidence="7">
    <location>
        <begin position="428"/>
        <end position="571"/>
    </location>
</feature>
<dbReference type="SUPFAM" id="SSF52743">
    <property type="entry name" value="Subtilisin-like"/>
    <property type="match status" value="1"/>
</dbReference>
<dbReference type="RefSeq" id="WP_111899315.1">
    <property type="nucleotide sequence ID" value="NZ_CP033459.1"/>
</dbReference>
<evidence type="ECO:0000256" key="2">
    <source>
        <dbReference type="ARBA" id="ARBA00022670"/>
    </source>
</evidence>
<dbReference type="GO" id="GO:0004252">
    <property type="term" value="F:serine-type endopeptidase activity"/>
    <property type="evidence" value="ECO:0007669"/>
    <property type="project" value="UniProtKB-UniRule"/>
</dbReference>
<evidence type="ECO:0000256" key="1">
    <source>
        <dbReference type="ARBA" id="ARBA00011073"/>
    </source>
</evidence>
<proteinExistence type="inferred from homology"/>
<evidence type="ECO:0000313" key="9">
    <source>
        <dbReference type="Proteomes" id="UP000249375"/>
    </source>
</evidence>
<evidence type="ECO:0000313" key="8">
    <source>
        <dbReference type="EMBL" id="QFQ11596.1"/>
    </source>
</evidence>
<reference evidence="8 9" key="1">
    <citation type="submission" date="2018-11" db="EMBL/GenBank/DDBJ databases">
        <authorList>
            <person name="Na S.W."/>
            <person name="Baik M."/>
        </authorList>
    </citation>
    <scope>NUCLEOTIDE SEQUENCE [LARGE SCALE GENOMIC DNA]</scope>
    <source>
        <strain evidence="8 9">E39</strain>
    </source>
</reference>
<keyword evidence="9" id="KW-1185">Reference proteome</keyword>
<dbReference type="NCBIfam" id="TIGR04183">
    <property type="entry name" value="Por_Secre_tail"/>
    <property type="match status" value="1"/>
</dbReference>
<dbReference type="InterPro" id="IPR026444">
    <property type="entry name" value="Secre_tail"/>
</dbReference>
<keyword evidence="2 6" id="KW-0645">Protease</keyword>
<dbReference type="InterPro" id="IPR022398">
    <property type="entry name" value="Peptidase_S8_His-AS"/>
</dbReference>
<name>A0A5P8E3T0_9BACT</name>
<dbReference type="Pfam" id="PF00082">
    <property type="entry name" value="Peptidase_S8"/>
    <property type="match status" value="2"/>
</dbReference>
<accession>A0A5P8E3T0</accession>
<dbReference type="GO" id="GO:0006508">
    <property type="term" value="P:proteolysis"/>
    <property type="evidence" value="ECO:0007669"/>
    <property type="project" value="UniProtKB-KW"/>
</dbReference>
<dbReference type="PROSITE" id="PS00138">
    <property type="entry name" value="SUBTILASE_SER"/>
    <property type="match status" value="1"/>
</dbReference>
<feature type="domain" description="Peptidase S8/S53" evidence="7">
    <location>
        <begin position="137"/>
        <end position="310"/>
    </location>
</feature>
<dbReference type="PANTHER" id="PTHR43806">
    <property type="entry name" value="PEPTIDASE S8"/>
    <property type="match status" value="1"/>
</dbReference>
<evidence type="ECO:0000256" key="5">
    <source>
        <dbReference type="PIRSR" id="PIRSR615500-1"/>
    </source>
</evidence>